<dbReference type="STRING" id="1123071.SAMN02745181_2510"/>
<evidence type="ECO:0000259" key="5">
    <source>
        <dbReference type="Pfam" id="PF00392"/>
    </source>
</evidence>
<keyword evidence="3" id="KW-0804">Transcription</keyword>
<feature type="domain" description="HTH gntR-type" evidence="5">
    <location>
        <begin position="13"/>
        <end position="64"/>
    </location>
</feature>
<dbReference type="InterPro" id="IPR036388">
    <property type="entry name" value="WH-like_DNA-bd_sf"/>
</dbReference>
<feature type="domain" description="Transcriptional regulator LacI/GalR-like sensor" evidence="6">
    <location>
        <begin position="202"/>
        <end position="356"/>
    </location>
</feature>
<sequence>MLSMKVPRPDSLVQRTVETIRNSINNGEIGPLLPGEPRLAKTLGVARRTLRNALDILEKDGTITKAKTGCPRKVRKSPPEQKQNTQHKTLITLLPRPVEQLASGTQDFLRELSNNIKSDEVSVTYLHHHIYHLASPDSRLDTITSQSKADVWLLYEASKPIARYFEKKKIPAIICGGPAFKSRLPYLAYDGVATLRHAIGVLTRAGHTRITSPMHYKRKNRIEAFAEELSSRKLPFSANYNTPCWENDPEELYGILHKLLTSKERPTGVIINGMDAVITLYSVLLELNLKIPEDISVVIAGSDPLLPLFHPKLSFYSTDHRSLANALAKMIRQLLKTKTLSSENKLLLMEYFNGKSVAPPPVPK</sequence>
<dbReference type="PRINTS" id="PR00035">
    <property type="entry name" value="HTHGNTR"/>
</dbReference>
<dbReference type="InParanoid" id="A0A1M6LUU0"/>
<dbReference type="InterPro" id="IPR036390">
    <property type="entry name" value="WH_DNA-bd_sf"/>
</dbReference>
<dbReference type="EMBL" id="FQYR01000004">
    <property type="protein sequence ID" value="SHJ74939.1"/>
    <property type="molecule type" value="Genomic_DNA"/>
</dbReference>
<dbReference type="InterPro" id="IPR046335">
    <property type="entry name" value="LacI/GalR-like_sensor"/>
</dbReference>
<dbReference type="FunCoup" id="A0A1M6LUU0">
    <property type="interactions" value="172"/>
</dbReference>
<name>A0A1M6LUU0_9BACT</name>
<feature type="region of interest" description="Disordered" evidence="4">
    <location>
        <begin position="67"/>
        <end position="86"/>
    </location>
</feature>
<evidence type="ECO:0000256" key="3">
    <source>
        <dbReference type="ARBA" id="ARBA00023163"/>
    </source>
</evidence>
<dbReference type="Gene3D" id="3.40.50.2300">
    <property type="match status" value="2"/>
</dbReference>
<dbReference type="Pfam" id="PF13377">
    <property type="entry name" value="Peripla_BP_3"/>
    <property type="match status" value="1"/>
</dbReference>
<dbReference type="Proteomes" id="UP000184510">
    <property type="component" value="Unassembled WGS sequence"/>
</dbReference>
<dbReference type="InterPro" id="IPR028082">
    <property type="entry name" value="Peripla_BP_I"/>
</dbReference>
<dbReference type="AlphaFoldDB" id="A0A1M6LUU0"/>
<evidence type="ECO:0000256" key="1">
    <source>
        <dbReference type="ARBA" id="ARBA00023015"/>
    </source>
</evidence>
<protein>
    <submittedName>
        <fullName evidence="7">Transcriptional regulator, LacI family</fullName>
    </submittedName>
</protein>
<keyword evidence="1" id="KW-0805">Transcription regulation</keyword>
<evidence type="ECO:0000313" key="8">
    <source>
        <dbReference type="Proteomes" id="UP000184510"/>
    </source>
</evidence>
<dbReference type="InterPro" id="IPR000524">
    <property type="entry name" value="Tscrpt_reg_HTH_GntR"/>
</dbReference>
<dbReference type="SUPFAM" id="SSF46785">
    <property type="entry name" value="Winged helix' DNA-binding domain"/>
    <property type="match status" value="1"/>
</dbReference>
<dbReference type="Gene3D" id="1.10.10.10">
    <property type="entry name" value="Winged helix-like DNA-binding domain superfamily/Winged helix DNA-binding domain"/>
    <property type="match status" value="1"/>
</dbReference>
<dbReference type="PANTHER" id="PTHR30146">
    <property type="entry name" value="LACI-RELATED TRANSCRIPTIONAL REPRESSOR"/>
    <property type="match status" value="1"/>
</dbReference>
<evidence type="ECO:0000256" key="4">
    <source>
        <dbReference type="SAM" id="MobiDB-lite"/>
    </source>
</evidence>
<keyword evidence="8" id="KW-1185">Reference proteome</keyword>
<dbReference type="SUPFAM" id="SSF53822">
    <property type="entry name" value="Periplasmic binding protein-like I"/>
    <property type="match status" value="1"/>
</dbReference>
<proteinExistence type="predicted"/>
<keyword evidence="2" id="KW-0238">DNA-binding</keyword>
<accession>A0A1M6LUU0</accession>
<evidence type="ECO:0000256" key="2">
    <source>
        <dbReference type="ARBA" id="ARBA00023125"/>
    </source>
</evidence>
<organism evidence="7 8">
    <name type="scientific">Rubritalea squalenifaciens DSM 18772</name>
    <dbReference type="NCBI Taxonomy" id="1123071"/>
    <lineage>
        <taxon>Bacteria</taxon>
        <taxon>Pseudomonadati</taxon>
        <taxon>Verrucomicrobiota</taxon>
        <taxon>Verrucomicrobiia</taxon>
        <taxon>Verrucomicrobiales</taxon>
        <taxon>Rubritaleaceae</taxon>
        <taxon>Rubritalea</taxon>
    </lineage>
</organism>
<dbReference type="Pfam" id="PF00392">
    <property type="entry name" value="GntR"/>
    <property type="match status" value="1"/>
</dbReference>
<reference evidence="7 8" key="1">
    <citation type="submission" date="2016-11" db="EMBL/GenBank/DDBJ databases">
        <authorList>
            <person name="Jaros S."/>
            <person name="Januszkiewicz K."/>
            <person name="Wedrychowicz H."/>
        </authorList>
    </citation>
    <scope>NUCLEOTIDE SEQUENCE [LARGE SCALE GENOMIC DNA]</scope>
    <source>
        <strain evidence="7 8">DSM 18772</strain>
    </source>
</reference>
<dbReference type="GO" id="GO:0000976">
    <property type="term" value="F:transcription cis-regulatory region binding"/>
    <property type="evidence" value="ECO:0007669"/>
    <property type="project" value="TreeGrafter"/>
</dbReference>
<gene>
    <name evidence="7" type="ORF">SAMN02745181_2510</name>
</gene>
<dbReference type="PANTHER" id="PTHR30146:SF24">
    <property type="entry name" value="XYLOSE OPERON REGULATORY PROTEIN"/>
    <property type="match status" value="1"/>
</dbReference>
<evidence type="ECO:0000259" key="6">
    <source>
        <dbReference type="Pfam" id="PF13377"/>
    </source>
</evidence>
<dbReference type="GO" id="GO:0003700">
    <property type="term" value="F:DNA-binding transcription factor activity"/>
    <property type="evidence" value="ECO:0007669"/>
    <property type="project" value="InterPro"/>
</dbReference>
<evidence type="ECO:0000313" key="7">
    <source>
        <dbReference type="EMBL" id="SHJ74939.1"/>
    </source>
</evidence>